<dbReference type="GO" id="GO:0006355">
    <property type="term" value="P:regulation of DNA-templated transcription"/>
    <property type="evidence" value="ECO:0007669"/>
    <property type="project" value="InterPro"/>
</dbReference>
<gene>
    <name evidence="5" type="ORF">SAMN06296427_101283</name>
</gene>
<dbReference type="GO" id="GO:0003677">
    <property type="term" value="F:DNA binding"/>
    <property type="evidence" value="ECO:0007669"/>
    <property type="project" value="InterPro"/>
</dbReference>
<dbReference type="PROSITE" id="PS50005">
    <property type="entry name" value="TPR"/>
    <property type="match status" value="1"/>
</dbReference>
<name>A0A1W1YD11_9FLAO</name>
<dbReference type="EMBL" id="FWXS01000001">
    <property type="protein sequence ID" value="SMC34110.1"/>
    <property type="molecule type" value="Genomic_DNA"/>
</dbReference>
<keyword evidence="3" id="KW-0472">Membrane</keyword>
<protein>
    <submittedName>
        <fullName evidence="5">Regulatory protein, luxR family</fullName>
    </submittedName>
</protein>
<dbReference type="CDD" id="cd06170">
    <property type="entry name" value="LuxR_C_like"/>
    <property type="match status" value="1"/>
</dbReference>
<keyword evidence="1" id="KW-0802">TPR repeat</keyword>
<feature type="domain" description="HTH luxR-type" evidence="4">
    <location>
        <begin position="403"/>
        <end position="467"/>
    </location>
</feature>
<feature type="coiled-coil region" evidence="2">
    <location>
        <begin position="288"/>
        <end position="315"/>
    </location>
</feature>
<dbReference type="InterPro" id="IPR000792">
    <property type="entry name" value="Tscrpt_reg_LuxR_C"/>
</dbReference>
<dbReference type="Gene3D" id="1.10.10.10">
    <property type="entry name" value="Winged helix-like DNA-binding domain superfamily/Winged helix DNA-binding domain"/>
    <property type="match status" value="1"/>
</dbReference>
<dbReference type="InterPro" id="IPR036388">
    <property type="entry name" value="WH-like_DNA-bd_sf"/>
</dbReference>
<dbReference type="SUPFAM" id="SSF46894">
    <property type="entry name" value="C-terminal effector domain of the bipartite response regulators"/>
    <property type="match status" value="1"/>
</dbReference>
<evidence type="ECO:0000313" key="5">
    <source>
        <dbReference type="EMBL" id="SMC34110.1"/>
    </source>
</evidence>
<dbReference type="Gene3D" id="1.25.40.10">
    <property type="entry name" value="Tetratricopeptide repeat domain"/>
    <property type="match status" value="1"/>
</dbReference>
<evidence type="ECO:0000256" key="3">
    <source>
        <dbReference type="SAM" id="Phobius"/>
    </source>
</evidence>
<dbReference type="STRING" id="1434700.SAMN06296427_101283"/>
<evidence type="ECO:0000256" key="1">
    <source>
        <dbReference type="PROSITE-ProRule" id="PRU00339"/>
    </source>
</evidence>
<dbReference type="SMART" id="SM00421">
    <property type="entry name" value="HTH_LUXR"/>
    <property type="match status" value="1"/>
</dbReference>
<dbReference type="SUPFAM" id="SSF48452">
    <property type="entry name" value="TPR-like"/>
    <property type="match status" value="1"/>
</dbReference>
<dbReference type="Pfam" id="PF00196">
    <property type="entry name" value="GerE"/>
    <property type="match status" value="1"/>
</dbReference>
<organism evidence="5 6">
    <name type="scientific">Moheibacter sediminis</name>
    <dbReference type="NCBI Taxonomy" id="1434700"/>
    <lineage>
        <taxon>Bacteria</taxon>
        <taxon>Pseudomonadati</taxon>
        <taxon>Bacteroidota</taxon>
        <taxon>Flavobacteriia</taxon>
        <taxon>Flavobacteriales</taxon>
        <taxon>Weeksellaceae</taxon>
        <taxon>Moheibacter</taxon>
    </lineage>
</organism>
<feature type="repeat" description="TPR" evidence="1">
    <location>
        <begin position="237"/>
        <end position="270"/>
    </location>
</feature>
<evidence type="ECO:0000313" key="6">
    <source>
        <dbReference type="Proteomes" id="UP000192393"/>
    </source>
</evidence>
<keyword evidence="3" id="KW-1133">Transmembrane helix</keyword>
<keyword evidence="6" id="KW-1185">Reference proteome</keyword>
<dbReference type="PROSITE" id="PS50043">
    <property type="entry name" value="HTH_LUXR_2"/>
    <property type="match status" value="1"/>
</dbReference>
<sequence length="467" mass="54897">MFRKYLYMLFFCFVVVAYPQQDAHLKSLEDKIADNRKLFQERPEQALYDIGKLLNEAEKSGQKNSELNLLANRCEYYYFLRVDFEQMINSALELQKKAITYKNLLYEAKSHKYLSQAYSFNELFEKSLEELELGMKVLSRADAKDSLIILEKANFHTAFANIYNLKKEYFSGIQSLLNSVKEHDKLTESDWKNGTKFMDYANLGGAYLMVNLDSAEYYAQKSISFSTEHEANHNLMFLNYIVLGDVFLKRKKYEEALAYYKKAESIQENKHFINIEKLYNNLIEVYGNLNQSELKEQYEQKLKDLRLTVSENQNKSLRTIIRETGKNSKVQEDTKNNQWIWITGGILILGGLIYFFTSRKKESKFSVSLTQEAYNKLIGLLKENDPSFLLAFEEEFPEFSQKLLKINSDLSNAEIELLAMIKLNLSNKEIAQYKFIQHKTVQNRRHKIRKKINLTSDTDLNKWVENF</sequence>
<evidence type="ECO:0000259" key="4">
    <source>
        <dbReference type="PROSITE" id="PS50043"/>
    </source>
</evidence>
<feature type="transmembrane region" description="Helical" evidence="3">
    <location>
        <begin position="339"/>
        <end position="356"/>
    </location>
</feature>
<dbReference type="InterPro" id="IPR016032">
    <property type="entry name" value="Sig_transdc_resp-reg_C-effctor"/>
</dbReference>
<keyword evidence="2" id="KW-0175">Coiled coil</keyword>
<evidence type="ECO:0000256" key="2">
    <source>
        <dbReference type="SAM" id="Coils"/>
    </source>
</evidence>
<reference evidence="5 6" key="1">
    <citation type="submission" date="2017-04" db="EMBL/GenBank/DDBJ databases">
        <authorList>
            <person name="Afonso C.L."/>
            <person name="Miller P.J."/>
            <person name="Scott M.A."/>
            <person name="Spackman E."/>
            <person name="Goraichik I."/>
            <person name="Dimitrov K.M."/>
            <person name="Suarez D.L."/>
            <person name="Swayne D.E."/>
        </authorList>
    </citation>
    <scope>NUCLEOTIDE SEQUENCE [LARGE SCALE GENOMIC DNA]</scope>
    <source>
        <strain evidence="5 6">CGMCC 1.12708</strain>
    </source>
</reference>
<dbReference type="Proteomes" id="UP000192393">
    <property type="component" value="Unassembled WGS sequence"/>
</dbReference>
<keyword evidence="3" id="KW-0812">Transmembrane</keyword>
<dbReference type="InterPro" id="IPR019734">
    <property type="entry name" value="TPR_rpt"/>
</dbReference>
<dbReference type="InterPro" id="IPR011990">
    <property type="entry name" value="TPR-like_helical_dom_sf"/>
</dbReference>
<accession>A0A1W1YD11</accession>
<dbReference type="AlphaFoldDB" id="A0A1W1YD11"/>
<proteinExistence type="predicted"/>